<keyword evidence="1" id="KW-0472">Membrane</keyword>
<dbReference type="AlphaFoldDB" id="A0A136ISH6"/>
<dbReference type="Proteomes" id="UP000070501">
    <property type="component" value="Unassembled WGS sequence"/>
</dbReference>
<name>A0A136ISH6_9PEZI</name>
<dbReference type="InParanoid" id="A0A136ISH6"/>
<dbReference type="OrthoDB" id="3009728at2759"/>
<keyword evidence="4" id="KW-1185">Reference proteome</keyword>
<keyword evidence="1" id="KW-0812">Transmembrane</keyword>
<feature type="transmembrane region" description="Helical" evidence="1">
    <location>
        <begin position="318"/>
        <end position="343"/>
    </location>
</feature>
<accession>A0A136ISH6</accession>
<evidence type="ECO:0000313" key="3">
    <source>
        <dbReference type="EMBL" id="KXJ87900.1"/>
    </source>
</evidence>
<reference evidence="4" key="1">
    <citation type="submission" date="2016-02" db="EMBL/GenBank/DDBJ databases">
        <title>Draft genome sequence of Microdochium bolleyi, a fungal endophyte of beachgrass.</title>
        <authorList>
            <consortium name="DOE Joint Genome Institute"/>
            <person name="David A.S."/>
            <person name="May G."/>
            <person name="Haridas S."/>
            <person name="Lim J."/>
            <person name="Wang M."/>
            <person name="Labutti K."/>
            <person name="Lipzen A."/>
            <person name="Barry K."/>
            <person name="Grigoriev I.V."/>
        </authorList>
    </citation>
    <scope>NUCLEOTIDE SEQUENCE [LARGE SCALE GENOMIC DNA]</scope>
    <source>
        <strain evidence="4">J235TASD1</strain>
    </source>
</reference>
<feature type="transmembrane region" description="Helical" evidence="1">
    <location>
        <begin position="176"/>
        <end position="196"/>
    </location>
</feature>
<gene>
    <name evidence="3" type="ORF">Micbo1qcDRAFT_215147</name>
</gene>
<evidence type="ECO:0000256" key="2">
    <source>
        <dbReference type="SAM" id="SignalP"/>
    </source>
</evidence>
<protein>
    <submittedName>
        <fullName evidence="3">Uncharacterized protein</fullName>
    </submittedName>
</protein>
<feature type="chain" id="PRO_5007293059" evidence="2">
    <location>
        <begin position="20"/>
        <end position="418"/>
    </location>
</feature>
<dbReference type="EMBL" id="KQ964260">
    <property type="protein sequence ID" value="KXJ87900.1"/>
    <property type="molecule type" value="Genomic_DNA"/>
</dbReference>
<feature type="signal peptide" evidence="2">
    <location>
        <begin position="1"/>
        <end position="19"/>
    </location>
</feature>
<evidence type="ECO:0000256" key="1">
    <source>
        <dbReference type="SAM" id="Phobius"/>
    </source>
</evidence>
<feature type="transmembrane region" description="Helical" evidence="1">
    <location>
        <begin position="216"/>
        <end position="236"/>
    </location>
</feature>
<evidence type="ECO:0000313" key="4">
    <source>
        <dbReference type="Proteomes" id="UP000070501"/>
    </source>
</evidence>
<sequence>MRAILAAALLLAGLPACAGQLYSTAQFQQWYPQYGFIFAAAIQNNCTEQYERYLTGDPGSVPYVDSFGGGGTLSVLTQPVILCILDHTSEYVKSVMASAQVVLGVLPSALALSGATHEELGVLSCIGRRPLLAFLLALGSPAMHLSRAFDSPDLSHVLRKPAFATRQPAMGGRMRIVVSAAEYALVLMAVTNVALLCHDLGVMTICTLMSNLVVAPLIYSLLGLVPYLGGAVAICLRVRREAAGDYEHIGMELGGGSDGQQAPSHTIYTRSDRAKSPLARLADVPRWLQTVARCEFVPCLAQTGVRVRVFGARKSHIFVTWLLSTSIIVMIVLGTTIFSSLMFIGPKEALGVAGRYFASTIVCRLVLTYELSGLRQTAEVVFDSDTSGDGGVVRDEGRRLQKETYQMDSVSRRKATRQ</sequence>
<keyword evidence="1" id="KW-1133">Transmembrane helix</keyword>
<keyword evidence="2" id="KW-0732">Signal</keyword>
<proteinExistence type="predicted"/>
<organism evidence="3 4">
    <name type="scientific">Microdochium bolleyi</name>
    <dbReference type="NCBI Taxonomy" id="196109"/>
    <lineage>
        <taxon>Eukaryota</taxon>
        <taxon>Fungi</taxon>
        <taxon>Dikarya</taxon>
        <taxon>Ascomycota</taxon>
        <taxon>Pezizomycotina</taxon>
        <taxon>Sordariomycetes</taxon>
        <taxon>Xylariomycetidae</taxon>
        <taxon>Xylariales</taxon>
        <taxon>Microdochiaceae</taxon>
        <taxon>Microdochium</taxon>
    </lineage>
</organism>